<reference evidence="2 3" key="1">
    <citation type="journal article" date="2019" name="Int. J. Syst. Evol. Microbiol.">
        <title>The Global Catalogue of Microorganisms (GCM) 10K type strain sequencing project: providing services to taxonomists for standard genome sequencing and annotation.</title>
        <authorList>
            <consortium name="The Broad Institute Genomics Platform"/>
            <consortium name="The Broad Institute Genome Sequencing Center for Infectious Disease"/>
            <person name="Wu L."/>
            <person name="Ma J."/>
        </authorList>
    </citation>
    <scope>NUCLEOTIDE SEQUENCE [LARGE SCALE GENOMIC DNA]</scope>
    <source>
        <strain evidence="2 3">GX21</strain>
    </source>
</reference>
<evidence type="ECO:0000313" key="3">
    <source>
        <dbReference type="Proteomes" id="UP001596434"/>
    </source>
</evidence>
<feature type="compositionally biased region" description="Basic and acidic residues" evidence="1">
    <location>
        <begin position="25"/>
        <end position="43"/>
    </location>
</feature>
<sequence length="43" mass="5018">MTFSCATTTTRWNERTEAGEETEDVDRWTRDEFAGNATSRERC</sequence>
<dbReference type="Proteomes" id="UP001596434">
    <property type="component" value="Unassembled WGS sequence"/>
</dbReference>
<dbReference type="EMBL" id="JBHTAT010000001">
    <property type="protein sequence ID" value="MFC7256703.1"/>
    <property type="molecule type" value="Genomic_DNA"/>
</dbReference>
<keyword evidence="3" id="KW-1185">Reference proteome</keyword>
<evidence type="ECO:0000256" key="1">
    <source>
        <dbReference type="SAM" id="MobiDB-lite"/>
    </source>
</evidence>
<dbReference type="AlphaFoldDB" id="A0ABD6A188"/>
<dbReference type="GeneID" id="96955097"/>
<proteinExistence type="predicted"/>
<organism evidence="2 3">
    <name type="scientific">Haloplanus litoreus</name>
    <dbReference type="NCBI Taxonomy" id="767515"/>
    <lineage>
        <taxon>Archaea</taxon>
        <taxon>Methanobacteriati</taxon>
        <taxon>Methanobacteriota</taxon>
        <taxon>Stenosarchaea group</taxon>
        <taxon>Halobacteria</taxon>
        <taxon>Halobacteriales</taxon>
        <taxon>Haloferacaceae</taxon>
        <taxon>Haloplanus</taxon>
    </lineage>
</organism>
<feature type="region of interest" description="Disordered" evidence="1">
    <location>
        <begin position="1"/>
        <end position="43"/>
    </location>
</feature>
<protein>
    <submittedName>
        <fullName evidence="2">Uncharacterized protein</fullName>
    </submittedName>
</protein>
<comment type="caution">
    <text evidence="2">The sequence shown here is derived from an EMBL/GenBank/DDBJ whole genome shotgun (WGS) entry which is preliminary data.</text>
</comment>
<dbReference type="RefSeq" id="WP_379705945.1">
    <property type="nucleotide sequence ID" value="NZ_JBHTAT010000001.1"/>
</dbReference>
<evidence type="ECO:0000313" key="2">
    <source>
        <dbReference type="EMBL" id="MFC7256703.1"/>
    </source>
</evidence>
<name>A0ABD6A188_9EURY</name>
<feature type="compositionally biased region" description="Polar residues" evidence="1">
    <location>
        <begin position="1"/>
        <end position="11"/>
    </location>
</feature>
<accession>A0ABD6A188</accession>
<gene>
    <name evidence="2" type="ORF">ACFQKE_15565</name>
</gene>